<keyword evidence="7 11" id="KW-0012">Acyltransferase</keyword>
<dbReference type="Gene3D" id="3.60.20.40">
    <property type="match status" value="1"/>
</dbReference>
<dbReference type="NCBIfam" id="TIGR00066">
    <property type="entry name" value="g_glut_trans"/>
    <property type="match status" value="1"/>
</dbReference>
<feature type="chain" id="PRO_5039583079" description="Glutathione hydrolase proenzyme" evidence="12">
    <location>
        <begin position="27"/>
        <end position="606"/>
    </location>
</feature>
<evidence type="ECO:0000256" key="1">
    <source>
        <dbReference type="ARBA" id="ARBA00001049"/>
    </source>
</evidence>
<dbReference type="InterPro" id="IPR029055">
    <property type="entry name" value="Ntn_hydrolases_N"/>
</dbReference>
<feature type="binding site" evidence="10">
    <location>
        <position position="511"/>
    </location>
    <ligand>
        <name>L-glutamate</name>
        <dbReference type="ChEBI" id="CHEBI:29985"/>
    </ligand>
</feature>
<dbReference type="PRINTS" id="PR01210">
    <property type="entry name" value="GGTRANSPTASE"/>
</dbReference>
<dbReference type="UniPathway" id="UPA00204"/>
<dbReference type="PANTHER" id="PTHR43199:SF1">
    <property type="entry name" value="GLUTATHIONE HYDROLASE PROENZYME"/>
    <property type="match status" value="1"/>
</dbReference>
<reference evidence="13 14" key="1">
    <citation type="journal article" date="2016" name="Appl. Environ. Microbiol.">
        <title>Function and Phylogeny of Bacterial Butyryl Coenzyme A:Acetate Transferases and Their Diversity in the Proximal Colon of Swine.</title>
        <authorList>
            <person name="Trachsel J."/>
            <person name="Bayles D.O."/>
            <person name="Looft T."/>
            <person name="Levine U.Y."/>
            <person name="Allen H.K."/>
        </authorList>
    </citation>
    <scope>NUCLEOTIDE SEQUENCE [LARGE SCALE GENOMIC DNA]</scope>
    <source>
        <strain evidence="13 14">35-6-1</strain>
    </source>
</reference>
<evidence type="ECO:0000256" key="10">
    <source>
        <dbReference type="PIRSR" id="PIRSR600101-2"/>
    </source>
</evidence>
<proteinExistence type="inferred from homology"/>
<dbReference type="EC" id="3.4.19.13" evidence="11"/>
<organism evidence="13 14">
    <name type="scientific">Peptoniphilus porci</name>
    <dbReference type="NCBI Taxonomy" id="2652280"/>
    <lineage>
        <taxon>Bacteria</taxon>
        <taxon>Bacillati</taxon>
        <taxon>Bacillota</taxon>
        <taxon>Tissierellia</taxon>
        <taxon>Tissierellales</taxon>
        <taxon>Peptoniphilaceae</taxon>
        <taxon>Peptoniphilus</taxon>
    </lineage>
</organism>
<dbReference type="GO" id="GO:0103068">
    <property type="term" value="F:leukotriene C4 gamma-glutamyl transferase activity"/>
    <property type="evidence" value="ECO:0007669"/>
    <property type="project" value="UniProtKB-EC"/>
</dbReference>
<dbReference type="InterPro" id="IPR051792">
    <property type="entry name" value="GGT_bact"/>
</dbReference>
<dbReference type="PANTHER" id="PTHR43199">
    <property type="entry name" value="GLUTATHIONE HYDROLASE"/>
    <property type="match status" value="1"/>
</dbReference>
<evidence type="ECO:0000256" key="12">
    <source>
        <dbReference type="SAM" id="SignalP"/>
    </source>
</evidence>
<dbReference type="STRING" id="1465756.BIV18_06600"/>
<evidence type="ECO:0000313" key="14">
    <source>
        <dbReference type="Proteomes" id="UP000187166"/>
    </source>
</evidence>
<dbReference type="EMBL" id="MJIH01000001">
    <property type="protein sequence ID" value="OLR65205.1"/>
    <property type="molecule type" value="Genomic_DNA"/>
</dbReference>
<comment type="subunit">
    <text evidence="11">This enzyme consists of two polypeptide chains, which are synthesized in precursor form from a single polypeptide.</text>
</comment>
<evidence type="ECO:0000256" key="2">
    <source>
        <dbReference type="ARBA" id="ARBA00001089"/>
    </source>
</evidence>
<comment type="pathway">
    <text evidence="11">Sulfur metabolism; glutathione metabolism.</text>
</comment>
<dbReference type="Gene3D" id="1.10.246.130">
    <property type="match status" value="1"/>
</dbReference>
<evidence type="ECO:0000256" key="9">
    <source>
        <dbReference type="PIRSR" id="PIRSR600101-1"/>
    </source>
</evidence>
<evidence type="ECO:0000256" key="3">
    <source>
        <dbReference type="ARBA" id="ARBA00009381"/>
    </source>
</evidence>
<keyword evidence="4 11" id="KW-0808">Transferase</keyword>
<keyword evidence="11" id="KW-0317">Glutathione biosynthesis</keyword>
<comment type="catalytic activity">
    <reaction evidence="1 11">
        <text>an S-substituted glutathione + H2O = an S-substituted L-cysteinylglycine + L-glutamate</text>
        <dbReference type="Rhea" id="RHEA:59468"/>
        <dbReference type="ChEBI" id="CHEBI:15377"/>
        <dbReference type="ChEBI" id="CHEBI:29985"/>
        <dbReference type="ChEBI" id="CHEBI:90779"/>
        <dbReference type="ChEBI" id="CHEBI:143103"/>
        <dbReference type="EC" id="3.4.19.13"/>
    </reaction>
</comment>
<feature type="signal peptide" evidence="12">
    <location>
        <begin position="1"/>
        <end position="26"/>
    </location>
</feature>
<dbReference type="InterPro" id="IPR043137">
    <property type="entry name" value="GGT_ssub_C"/>
</dbReference>
<evidence type="ECO:0000256" key="4">
    <source>
        <dbReference type="ARBA" id="ARBA00022679"/>
    </source>
</evidence>
<accession>A0A1U7M0L1</accession>
<comment type="caution">
    <text evidence="13">The sequence shown here is derived from an EMBL/GenBank/DDBJ whole genome shotgun (WGS) entry which is preliminary data.</text>
</comment>
<name>A0A1U7M0L1_9FIRM</name>
<keyword evidence="14" id="KW-1185">Reference proteome</keyword>
<keyword evidence="5 11" id="KW-0378">Hydrolase</keyword>
<feature type="active site" description="Nucleophile" evidence="9">
    <location>
        <position position="427"/>
    </location>
</feature>
<evidence type="ECO:0000256" key="7">
    <source>
        <dbReference type="ARBA" id="ARBA00023315"/>
    </source>
</evidence>
<dbReference type="EC" id="2.3.2.2" evidence="11"/>
<keyword evidence="12" id="KW-0732">Signal</keyword>
<dbReference type="GO" id="GO:0006750">
    <property type="term" value="P:glutathione biosynthetic process"/>
    <property type="evidence" value="ECO:0007669"/>
    <property type="project" value="UniProtKB-KW"/>
</dbReference>
<evidence type="ECO:0000256" key="8">
    <source>
        <dbReference type="ARBA" id="ARBA00047417"/>
    </source>
</evidence>
<gene>
    <name evidence="13" type="ORF">BIV18_06600</name>
</gene>
<dbReference type="GO" id="GO:0036374">
    <property type="term" value="F:glutathione hydrolase activity"/>
    <property type="evidence" value="ECO:0007669"/>
    <property type="project" value="UniProtKB-UniRule"/>
</dbReference>
<evidence type="ECO:0000313" key="13">
    <source>
        <dbReference type="EMBL" id="OLR65205.1"/>
    </source>
</evidence>
<dbReference type="InterPro" id="IPR043138">
    <property type="entry name" value="GGT_lsub"/>
</dbReference>
<dbReference type="Pfam" id="PF01019">
    <property type="entry name" value="G_glu_transpept"/>
    <property type="match status" value="1"/>
</dbReference>
<protein>
    <recommendedName>
        <fullName evidence="11">Glutathione hydrolase proenzyme</fullName>
        <ecNumber evidence="11">2.3.2.2</ecNumber>
        <ecNumber evidence="11">3.4.19.13</ecNumber>
    </recommendedName>
    <component>
        <recommendedName>
            <fullName evidence="11">Glutathione hydrolase large chain</fullName>
        </recommendedName>
    </component>
    <component>
        <recommendedName>
            <fullName evidence="11">Glutathione hydrolase small chain</fullName>
        </recommendedName>
    </component>
</protein>
<comment type="catalytic activity">
    <reaction evidence="2 11">
        <text>glutathione + H2O = L-cysteinylglycine + L-glutamate</text>
        <dbReference type="Rhea" id="RHEA:28807"/>
        <dbReference type="ChEBI" id="CHEBI:15377"/>
        <dbReference type="ChEBI" id="CHEBI:29985"/>
        <dbReference type="ChEBI" id="CHEBI:57925"/>
        <dbReference type="ChEBI" id="CHEBI:61694"/>
        <dbReference type="EC" id="3.4.19.13"/>
    </reaction>
</comment>
<comment type="PTM">
    <text evidence="11">Cleaved by autocatalysis into a large and a small subunit.</text>
</comment>
<comment type="catalytic activity">
    <reaction evidence="8 11">
        <text>an N-terminal (5-L-glutamyl)-[peptide] + an alpha-amino acid = 5-L-glutamyl amino acid + an N-terminal L-alpha-aminoacyl-[peptide]</text>
        <dbReference type="Rhea" id="RHEA:23904"/>
        <dbReference type="Rhea" id="RHEA-COMP:9780"/>
        <dbReference type="Rhea" id="RHEA-COMP:9795"/>
        <dbReference type="ChEBI" id="CHEBI:77644"/>
        <dbReference type="ChEBI" id="CHEBI:78597"/>
        <dbReference type="ChEBI" id="CHEBI:78599"/>
        <dbReference type="ChEBI" id="CHEBI:78608"/>
        <dbReference type="EC" id="2.3.2.2"/>
    </reaction>
</comment>
<dbReference type="GO" id="GO:0006751">
    <property type="term" value="P:glutathione catabolic process"/>
    <property type="evidence" value="ECO:0007669"/>
    <property type="project" value="UniProtKB-UniRule"/>
</dbReference>
<comment type="similarity">
    <text evidence="3 11">Belongs to the gamma-glutamyltransferase family.</text>
</comment>
<dbReference type="SUPFAM" id="SSF56235">
    <property type="entry name" value="N-terminal nucleophile aminohydrolases (Ntn hydrolases)"/>
    <property type="match status" value="1"/>
</dbReference>
<keyword evidence="6 11" id="KW-0865">Zymogen</keyword>
<dbReference type="Proteomes" id="UP000187166">
    <property type="component" value="Unassembled WGS sequence"/>
</dbReference>
<feature type="binding site" evidence="10">
    <location>
        <position position="153"/>
    </location>
    <ligand>
        <name>L-glutamate</name>
        <dbReference type="ChEBI" id="CHEBI:29985"/>
    </ligand>
</feature>
<evidence type="ECO:0000256" key="11">
    <source>
        <dbReference type="RuleBase" id="RU368036"/>
    </source>
</evidence>
<evidence type="ECO:0000256" key="5">
    <source>
        <dbReference type="ARBA" id="ARBA00022801"/>
    </source>
</evidence>
<feature type="binding site" evidence="10">
    <location>
        <position position="469"/>
    </location>
    <ligand>
        <name>L-glutamate</name>
        <dbReference type="ChEBI" id="CHEBI:29985"/>
    </ligand>
</feature>
<dbReference type="AlphaFoldDB" id="A0A1U7M0L1"/>
<evidence type="ECO:0000256" key="6">
    <source>
        <dbReference type="ARBA" id="ARBA00023145"/>
    </source>
</evidence>
<feature type="binding site" evidence="10">
    <location>
        <begin position="488"/>
        <end position="489"/>
    </location>
    <ligand>
        <name>L-glutamate</name>
        <dbReference type="ChEBI" id="CHEBI:29985"/>
    </ligand>
</feature>
<feature type="binding site" evidence="10">
    <location>
        <begin position="445"/>
        <end position="447"/>
    </location>
    <ligand>
        <name>L-glutamate</name>
        <dbReference type="ChEBI" id="CHEBI:29985"/>
    </ligand>
</feature>
<dbReference type="InterPro" id="IPR000101">
    <property type="entry name" value="GGT_peptidase"/>
</dbReference>
<sequence>MKRFNYKKRILLILLSMILAFSNVGCSNKSNNTTKEVKATTESSQVENQRNSIDKEVLKNYKYGDWISFNEDGTFKKDDRGATGKNGVISSQRYEASKIGTSIMEKGGNAIDAAVATAFALGVCEPNASGLGGGGFAIIREGKTGEIKFIDFREVAPSAASEDMFPIDKDGKVIDESKIHGGKAVAVPGEVKGLLYILEKYGTMDRKDVMQPAIELAENGFLVTPKAEVAFADAYKLMKDYPEFGKIYTKDNLPVERNNIVKNPDLANTLKIIAEKGEDGFYKGEVAESIVNSVKKYDGIITLEDLANYNIHEMEPVAGTYHGYKILSSPTPSSGGTHLIQILNILENYDMTKYKLYDSNYMHLLSETFKMVYADRAKYMGDPNYVKVPIKGLMSKEYAKKLASKIDMNECKNWDADDPWKYEGDDTSHISSADKDGNMIGITKSINYYFGSGVVPEGRGFILNNHMDDFSPVPGEPNSVQPNKKPLSSMSPTIILREDNSPYMVLGAPGGSSIFAQLSQVISHVIDNKMDLQDAINLPRILDNIDNKVQYMEDVNQEELDKLKALGHEITKEEGAFGFVQAVEYLEDGTINGGADPYSDAKAVGY</sequence>